<evidence type="ECO:0000259" key="3">
    <source>
        <dbReference type="PROSITE" id="PS50893"/>
    </source>
</evidence>
<dbReference type="Gene3D" id="3.40.50.300">
    <property type="entry name" value="P-loop containing nucleotide triphosphate hydrolases"/>
    <property type="match status" value="1"/>
</dbReference>
<dbReference type="Pfam" id="PF00005">
    <property type="entry name" value="ABC_tran"/>
    <property type="match status" value="1"/>
</dbReference>
<dbReference type="InterPro" id="IPR017871">
    <property type="entry name" value="ABC_transporter-like_CS"/>
</dbReference>
<gene>
    <name evidence="4" type="ORF">AKK44_00705</name>
</gene>
<dbReference type="InterPro" id="IPR003593">
    <property type="entry name" value="AAA+_ATPase"/>
</dbReference>
<dbReference type="NCBIfam" id="TIGR03608">
    <property type="entry name" value="L_ocin_972_ABC"/>
    <property type="match status" value="1"/>
</dbReference>
<evidence type="ECO:0000256" key="2">
    <source>
        <dbReference type="ARBA" id="ARBA00022840"/>
    </source>
</evidence>
<dbReference type="EMBL" id="LHQM01000003">
    <property type="protein sequence ID" value="KPJ23177.1"/>
    <property type="molecule type" value="Genomic_DNA"/>
</dbReference>
<dbReference type="InterPro" id="IPR027417">
    <property type="entry name" value="P-loop_NTPase"/>
</dbReference>
<evidence type="ECO:0000313" key="5">
    <source>
        <dbReference type="Proteomes" id="UP000049578"/>
    </source>
</evidence>
<dbReference type="InterPro" id="IPR003439">
    <property type="entry name" value="ABC_transporter-like_ATP-bd"/>
</dbReference>
<organism evidence="4 5">
    <name type="scientific">Streptococcus phocae</name>
    <dbReference type="NCBI Taxonomy" id="119224"/>
    <lineage>
        <taxon>Bacteria</taxon>
        <taxon>Bacillati</taxon>
        <taxon>Bacillota</taxon>
        <taxon>Bacilli</taxon>
        <taxon>Lactobacillales</taxon>
        <taxon>Streptococcaceae</taxon>
        <taxon>Streptococcus</taxon>
    </lineage>
</organism>
<protein>
    <submittedName>
        <fullName evidence="4">Peptide ABC transporter ATP-binding protein</fullName>
    </submittedName>
</protein>
<keyword evidence="1" id="KW-0547">Nucleotide-binding</keyword>
<dbReference type="PANTHER" id="PTHR42798:SF4">
    <property type="entry name" value="ABC TRANSPORTER DOMAIN-CONTAINING PROTEIN"/>
    <property type="match status" value="1"/>
</dbReference>
<dbReference type="InterPro" id="IPR019895">
    <property type="entry name" value="L_ocin_972_ABC"/>
</dbReference>
<dbReference type="SMART" id="SM00382">
    <property type="entry name" value="AAA"/>
    <property type="match status" value="1"/>
</dbReference>
<dbReference type="RefSeq" id="WP_054278084.1">
    <property type="nucleotide sequence ID" value="NZ_LHQM01000003.1"/>
</dbReference>
<proteinExistence type="predicted"/>
<keyword evidence="5" id="KW-1185">Reference proteome</keyword>
<dbReference type="SUPFAM" id="SSF52540">
    <property type="entry name" value="P-loop containing nucleoside triphosphate hydrolases"/>
    <property type="match status" value="1"/>
</dbReference>
<accession>A0A0P6SFL1</accession>
<dbReference type="AlphaFoldDB" id="A0A0P6SFL1"/>
<feature type="domain" description="ABC transporter" evidence="3">
    <location>
        <begin position="2"/>
        <end position="213"/>
    </location>
</feature>
<dbReference type="PATRIC" id="fig|119224.3.peg.870"/>
<keyword evidence="2 4" id="KW-0067">ATP-binding</keyword>
<evidence type="ECO:0000313" key="4">
    <source>
        <dbReference type="EMBL" id="KPJ23177.1"/>
    </source>
</evidence>
<name>A0A0P6SFL1_9STRE</name>
<dbReference type="PROSITE" id="PS50893">
    <property type="entry name" value="ABC_TRANSPORTER_2"/>
    <property type="match status" value="1"/>
</dbReference>
<sequence length="213" mass="23919">MLEVKEVKKSFSDRIILNNISVNFEEGKVYALTGESGSGKTTLLNLLGKLEESDSGQILYNSQDIQTLSSHKFYKEYLGYLFQNFGLMESHSIDENLNLGLVGKKISKEDKKRVKLEALRKVNLSHLSLKQPIFELSGGEAQRVALAKIILKNPPIILADEPTAALDPRNSEEVMEILLSLKSQNRIIIIATHNPIIWEKADVVIKMDDLLEV</sequence>
<dbReference type="GO" id="GO:0005524">
    <property type="term" value="F:ATP binding"/>
    <property type="evidence" value="ECO:0007669"/>
    <property type="project" value="UniProtKB-KW"/>
</dbReference>
<dbReference type="PROSITE" id="PS00211">
    <property type="entry name" value="ABC_TRANSPORTER_1"/>
    <property type="match status" value="1"/>
</dbReference>
<dbReference type="STRING" id="119224.AKK44_00705"/>
<comment type="caution">
    <text evidence="4">The sequence shown here is derived from an EMBL/GenBank/DDBJ whole genome shotgun (WGS) entry which is preliminary data.</text>
</comment>
<dbReference type="Proteomes" id="UP000049578">
    <property type="component" value="Unassembled WGS sequence"/>
</dbReference>
<dbReference type="PANTHER" id="PTHR42798">
    <property type="entry name" value="LIPOPROTEIN-RELEASING SYSTEM ATP-BINDING PROTEIN LOLD"/>
    <property type="match status" value="1"/>
</dbReference>
<evidence type="ECO:0000256" key="1">
    <source>
        <dbReference type="ARBA" id="ARBA00022741"/>
    </source>
</evidence>
<dbReference type="GO" id="GO:0016887">
    <property type="term" value="F:ATP hydrolysis activity"/>
    <property type="evidence" value="ECO:0007669"/>
    <property type="project" value="InterPro"/>
</dbReference>
<reference evidence="4 5" key="1">
    <citation type="submission" date="2015-08" db="EMBL/GenBank/DDBJ databases">
        <title>Genome sequence of Streptococcus phocae subsp. phocae ATCC 51973T isolated from liver specimen obtained from seal.</title>
        <authorList>
            <person name="Avendano-Herrera R."/>
        </authorList>
    </citation>
    <scope>NUCLEOTIDE SEQUENCE [LARGE SCALE GENOMIC DNA]</scope>
    <source>
        <strain evidence="4 5">ATCC 51973</strain>
    </source>
</reference>